<feature type="signal peptide" evidence="1">
    <location>
        <begin position="1"/>
        <end position="18"/>
    </location>
</feature>
<reference evidence="2 3" key="1">
    <citation type="submission" date="2015-01" db="EMBL/GenBank/DDBJ databases">
        <title>Evolution of Trichinella species and genotypes.</title>
        <authorList>
            <person name="Korhonen P.K."/>
            <person name="Edoardo P."/>
            <person name="Giuseppe L.R."/>
            <person name="Gasser R.B."/>
        </authorList>
    </citation>
    <scope>NUCLEOTIDE SEQUENCE [LARGE SCALE GENOMIC DNA]</scope>
    <source>
        <strain evidence="2">ISS2496</strain>
    </source>
</reference>
<protein>
    <submittedName>
        <fullName evidence="2">Uncharacterized protein</fullName>
    </submittedName>
</protein>
<keyword evidence="1" id="KW-0732">Signal</keyword>
<sequence length="35" mass="3666">MTGYVGTQLVIVWRVVWSLIGGHAGPQAGGLSARQ</sequence>
<dbReference type="Proteomes" id="UP000054783">
    <property type="component" value="Unassembled WGS sequence"/>
</dbReference>
<evidence type="ECO:0000313" key="2">
    <source>
        <dbReference type="EMBL" id="KRX90556.1"/>
    </source>
</evidence>
<evidence type="ECO:0000256" key="1">
    <source>
        <dbReference type="SAM" id="SignalP"/>
    </source>
</evidence>
<organism evidence="2 3">
    <name type="scientific">Trichinella patagoniensis</name>
    <dbReference type="NCBI Taxonomy" id="990121"/>
    <lineage>
        <taxon>Eukaryota</taxon>
        <taxon>Metazoa</taxon>
        <taxon>Ecdysozoa</taxon>
        <taxon>Nematoda</taxon>
        <taxon>Enoplea</taxon>
        <taxon>Dorylaimia</taxon>
        <taxon>Trichinellida</taxon>
        <taxon>Trichinellidae</taxon>
        <taxon>Trichinella</taxon>
    </lineage>
</organism>
<name>A0A0V0XRI0_9BILA</name>
<feature type="chain" id="PRO_5006872695" evidence="1">
    <location>
        <begin position="19"/>
        <end position="35"/>
    </location>
</feature>
<dbReference type="AlphaFoldDB" id="A0A0V0XRI0"/>
<accession>A0A0V0XRI0</accession>
<comment type="caution">
    <text evidence="2">The sequence shown here is derived from an EMBL/GenBank/DDBJ whole genome shotgun (WGS) entry which is preliminary data.</text>
</comment>
<dbReference type="EMBL" id="JYDQ01004674">
    <property type="protein sequence ID" value="KRX90556.1"/>
    <property type="molecule type" value="Genomic_DNA"/>
</dbReference>
<keyword evidence="3" id="KW-1185">Reference proteome</keyword>
<evidence type="ECO:0000313" key="3">
    <source>
        <dbReference type="Proteomes" id="UP000054783"/>
    </source>
</evidence>
<gene>
    <name evidence="2" type="ORF">T12_6647</name>
</gene>
<proteinExistence type="predicted"/>